<evidence type="ECO:0000256" key="4">
    <source>
        <dbReference type="ARBA" id="ARBA00023277"/>
    </source>
</evidence>
<comment type="caution">
    <text evidence="7">The sequence shown here is derived from an EMBL/GenBank/DDBJ whole genome shotgun (WGS) entry which is preliminary data.</text>
</comment>
<dbReference type="CDD" id="cd09019">
    <property type="entry name" value="galactose_mutarotase_like"/>
    <property type="match status" value="1"/>
</dbReference>
<gene>
    <name evidence="7" type="ORF">ACFQ5J_12760</name>
</gene>
<dbReference type="PANTHER" id="PTHR10091:SF0">
    <property type="entry name" value="GALACTOSE MUTAROTASE"/>
    <property type="match status" value="1"/>
</dbReference>
<evidence type="ECO:0000313" key="7">
    <source>
        <dbReference type="EMBL" id="MFD1486096.1"/>
    </source>
</evidence>
<evidence type="ECO:0000256" key="1">
    <source>
        <dbReference type="ARBA" id="ARBA00006206"/>
    </source>
</evidence>
<organism evidence="7 8">
    <name type="scientific">Lacticaseibacillus baoqingensis</name>
    <dbReference type="NCBI Taxonomy" id="2486013"/>
    <lineage>
        <taxon>Bacteria</taxon>
        <taxon>Bacillati</taxon>
        <taxon>Bacillota</taxon>
        <taxon>Bacilli</taxon>
        <taxon>Lactobacillales</taxon>
        <taxon>Lactobacillaceae</taxon>
        <taxon>Lacticaseibacillus</taxon>
    </lineage>
</organism>
<dbReference type="Gene3D" id="2.70.98.10">
    <property type="match status" value="1"/>
</dbReference>
<keyword evidence="4" id="KW-0119">Carbohydrate metabolism</keyword>
<evidence type="ECO:0000256" key="3">
    <source>
        <dbReference type="ARBA" id="ARBA00023235"/>
    </source>
</evidence>
<dbReference type="Proteomes" id="UP001597252">
    <property type="component" value="Unassembled WGS sequence"/>
</dbReference>
<sequence length="332" mass="36120">MVETQAFGTVRGQAVTAYTLTNAHGVRLTCLDYGATWLKLEVPIASGWQNLLLTSPDISGYADLGSYHGKTIGRVAGRIGAGKYAQALPANEGTTTLHGGPHGFSTLMWQAQAQADRLVFTRHITSAEDGFPGNIDVKVTYTLTPSDDVLIDFEAATDQPTLFNPTNHAYWNLNPGDDTIQNHQLTINSSQHFEVQANKVPTGELLANAHSGFDFARPTNLADALAIMQTTVEKGYDDIFLLTPHTPDMPIAKLTQGPRSVTMYSSRNALVVFTANAFGDELNFGAKTSRPYIGIAMEAQTASSAVSDPRYGDISLVPEQPRHEQIKYHFDY</sequence>
<dbReference type="InterPro" id="IPR014718">
    <property type="entry name" value="GH-type_carb-bd"/>
</dbReference>
<dbReference type="InterPro" id="IPR008183">
    <property type="entry name" value="Aldose_1/G6P_1-epimerase"/>
</dbReference>
<reference evidence="8" key="1">
    <citation type="journal article" date="2019" name="Int. J. Syst. Evol. Microbiol.">
        <title>The Global Catalogue of Microorganisms (GCM) 10K type strain sequencing project: providing services to taxonomists for standard genome sequencing and annotation.</title>
        <authorList>
            <consortium name="The Broad Institute Genomics Platform"/>
            <consortium name="The Broad Institute Genome Sequencing Center for Infectious Disease"/>
            <person name="Wu L."/>
            <person name="Ma J."/>
        </authorList>
    </citation>
    <scope>NUCLEOTIDE SEQUENCE [LARGE SCALE GENOMIC DNA]</scope>
    <source>
        <strain evidence="8">CCM 8903</strain>
    </source>
</reference>
<evidence type="ECO:0000256" key="2">
    <source>
        <dbReference type="ARBA" id="ARBA00014165"/>
    </source>
</evidence>
<protein>
    <recommendedName>
        <fullName evidence="2">Aldose 1-epimerase</fullName>
    </recommendedName>
    <alternativeName>
        <fullName evidence="6">Galactose mutarotase</fullName>
    </alternativeName>
    <alternativeName>
        <fullName evidence="5">Type-1 mutarotase</fullName>
    </alternativeName>
</protein>
<dbReference type="PROSITE" id="PS00545">
    <property type="entry name" value="ALDOSE_1_EPIMERASE"/>
    <property type="match status" value="1"/>
</dbReference>
<keyword evidence="3 7" id="KW-0413">Isomerase</keyword>
<dbReference type="InterPro" id="IPR018052">
    <property type="entry name" value="Ald1_epimerase_CS"/>
</dbReference>
<dbReference type="RefSeq" id="WP_164508438.1">
    <property type="nucleotide sequence ID" value="NZ_JBHTON010000053.1"/>
</dbReference>
<dbReference type="InterPro" id="IPR011013">
    <property type="entry name" value="Gal_mutarotase_sf_dom"/>
</dbReference>
<keyword evidence="8" id="KW-1185">Reference proteome</keyword>
<dbReference type="InterPro" id="IPR047215">
    <property type="entry name" value="Galactose_mutarotase-like"/>
</dbReference>
<dbReference type="Pfam" id="PF01263">
    <property type="entry name" value="Aldose_epim"/>
    <property type="match status" value="1"/>
</dbReference>
<accession>A0ABW4ECG6</accession>
<dbReference type="EMBL" id="JBHTON010000053">
    <property type="protein sequence ID" value="MFD1486096.1"/>
    <property type="molecule type" value="Genomic_DNA"/>
</dbReference>
<comment type="similarity">
    <text evidence="1">Belongs to the aldose epimerase family.</text>
</comment>
<evidence type="ECO:0000256" key="6">
    <source>
        <dbReference type="ARBA" id="ARBA00033373"/>
    </source>
</evidence>
<proteinExistence type="inferred from homology"/>
<evidence type="ECO:0000313" key="8">
    <source>
        <dbReference type="Proteomes" id="UP001597252"/>
    </source>
</evidence>
<dbReference type="GO" id="GO:0016853">
    <property type="term" value="F:isomerase activity"/>
    <property type="evidence" value="ECO:0007669"/>
    <property type="project" value="UniProtKB-KW"/>
</dbReference>
<dbReference type="PANTHER" id="PTHR10091">
    <property type="entry name" value="ALDOSE-1-EPIMERASE"/>
    <property type="match status" value="1"/>
</dbReference>
<dbReference type="SUPFAM" id="SSF74650">
    <property type="entry name" value="Galactose mutarotase-like"/>
    <property type="match status" value="1"/>
</dbReference>
<evidence type="ECO:0000256" key="5">
    <source>
        <dbReference type="ARBA" id="ARBA00032300"/>
    </source>
</evidence>
<name>A0ABW4ECG6_9LACO</name>